<dbReference type="GO" id="GO:0006730">
    <property type="term" value="P:one-carbon metabolic process"/>
    <property type="evidence" value="ECO:0007669"/>
    <property type="project" value="UniProtKB-KW"/>
</dbReference>
<comment type="catalytic activity">
    <reaction evidence="7">
        <text>(6S)-5,6,7,8-tetrahydrofolate + NADP(+) = 7,8-dihydrofolate + NADPH + H(+)</text>
        <dbReference type="Rhea" id="RHEA:15009"/>
        <dbReference type="ChEBI" id="CHEBI:15378"/>
        <dbReference type="ChEBI" id="CHEBI:57451"/>
        <dbReference type="ChEBI" id="CHEBI:57453"/>
        <dbReference type="ChEBI" id="CHEBI:57783"/>
        <dbReference type="ChEBI" id="CHEBI:58349"/>
        <dbReference type="EC" id="1.5.1.3"/>
    </reaction>
</comment>
<reference evidence="9 10" key="1">
    <citation type="journal article" date="2016" name="Nat. Commun.">
        <title>Thousands of microbial genomes shed light on interconnected biogeochemical processes in an aquifer system.</title>
        <authorList>
            <person name="Anantharaman K."/>
            <person name="Brown C.T."/>
            <person name="Hug L.A."/>
            <person name="Sharon I."/>
            <person name="Castelle C.J."/>
            <person name="Probst A.J."/>
            <person name="Thomas B.C."/>
            <person name="Singh A."/>
            <person name="Wilkins M.J."/>
            <person name="Karaoz U."/>
            <person name="Brodie E.L."/>
            <person name="Williams K.H."/>
            <person name="Hubbard S.S."/>
            <person name="Banfield J.F."/>
        </authorList>
    </citation>
    <scope>NUCLEOTIDE SEQUENCE [LARGE SCALE GENOMIC DNA]</scope>
</reference>
<evidence type="ECO:0000256" key="5">
    <source>
        <dbReference type="ARBA" id="ARBA00022857"/>
    </source>
</evidence>
<dbReference type="PIRSF" id="PIRSF000194">
    <property type="entry name" value="DHFR"/>
    <property type="match status" value="1"/>
</dbReference>
<name>A0A1F7IM89_9BACT</name>
<proteinExistence type="inferred from homology"/>
<dbReference type="GO" id="GO:0046452">
    <property type="term" value="P:dihydrofolate metabolic process"/>
    <property type="evidence" value="ECO:0007669"/>
    <property type="project" value="TreeGrafter"/>
</dbReference>
<dbReference type="PROSITE" id="PS51330">
    <property type="entry name" value="DHFR_2"/>
    <property type="match status" value="1"/>
</dbReference>
<evidence type="ECO:0000259" key="8">
    <source>
        <dbReference type="PROSITE" id="PS51330"/>
    </source>
</evidence>
<dbReference type="InterPro" id="IPR001796">
    <property type="entry name" value="DHFR_dom"/>
</dbReference>
<evidence type="ECO:0000313" key="9">
    <source>
        <dbReference type="EMBL" id="OGK44487.1"/>
    </source>
</evidence>
<comment type="function">
    <text evidence="7">Key enzyme in folate metabolism. Catalyzes an essential reaction for de novo glycine and purine synthesis, and for DNA precursor synthesis.</text>
</comment>
<sequence>MKKAKISIIAAVGENMELGKGGKLLWQIPEDIKRFKKLTEGHVVIMGRKTFESIGRPLPNRINIIVTNNPKFNEYVSINQLIDTFVAHSLKEAIEMAKKKESHFAKASRDREIFVIGGGQIYQQAMKYADKLYLTIVKGNFEADTFFPDYSEFKKIVAKTESGDKKYKYTFLELTR</sequence>
<dbReference type="PANTHER" id="PTHR48069">
    <property type="entry name" value="DIHYDROFOLATE REDUCTASE"/>
    <property type="match status" value="1"/>
</dbReference>
<evidence type="ECO:0000256" key="4">
    <source>
        <dbReference type="ARBA" id="ARBA00022563"/>
    </source>
</evidence>
<keyword evidence="4 7" id="KW-0554">One-carbon metabolism</keyword>
<organism evidence="9 10">
    <name type="scientific">Candidatus Roizmanbacteria bacterium RIFCSPLOWO2_01_FULL_37_16</name>
    <dbReference type="NCBI Taxonomy" id="1802058"/>
    <lineage>
        <taxon>Bacteria</taxon>
        <taxon>Candidatus Roizmaniibacteriota</taxon>
    </lineage>
</organism>
<dbReference type="UniPathway" id="UPA00077">
    <property type="reaction ID" value="UER00158"/>
</dbReference>
<gene>
    <name evidence="9" type="ORF">A3B40_01720</name>
</gene>
<evidence type="ECO:0000256" key="3">
    <source>
        <dbReference type="ARBA" id="ARBA00012856"/>
    </source>
</evidence>
<comment type="similarity">
    <text evidence="2 7">Belongs to the dihydrofolate reductase family.</text>
</comment>
<evidence type="ECO:0000256" key="1">
    <source>
        <dbReference type="ARBA" id="ARBA00004903"/>
    </source>
</evidence>
<dbReference type="GO" id="GO:0046655">
    <property type="term" value="P:folic acid metabolic process"/>
    <property type="evidence" value="ECO:0007669"/>
    <property type="project" value="TreeGrafter"/>
</dbReference>
<dbReference type="CDD" id="cd00209">
    <property type="entry name" value="DHFR"/>
    <property type="match status" value="1"/>
</dbReference>
<accession>A0A1F7IM89</accession>
<evidence type="ECO:0000256" key="2">
    <source>
        <dbReference type="ARBA" id="ARBA00009539"/>
    </source>
</evidence>
<evidence type="ECO:0000256" key="6">
    <source>
        <dbReference type="ARBA" id="ARBA00023002"/>
    </source>
</evidence>
<dbReference type="EC" id="1.5.1.3" evidence="3 7"/>
<comment type="caution">
    <text evidence="9">The sequence shown here is derived from an EMBL/GenBank/DDBJ whole genome shotgun (WGS) entry which is preliminary data.</text>
</comment>
<keyword evidence="5 7" id="KW-0521">NADP</keyword>
<dbReference type="InterPro" id="IPR024072">
    <property type="entry name" value="DHFR-like_dom_sf"/>
</dbReference>
<protein>
    <recommendedName>
        <fullName evidence="3 7">Dihydrofolate reductase</fullName>
        <ecNumber evidence="3 7">1.5.1.3</ecNumber>
    </recommendedName>
</protein>
<evidence type="ECO:0000313" key="10">
    <source>
        <dbReference type="Proteomes" id="UP000178040"/>
    </source>
</evidence>
<dbReference type="InterPro" id="IPR012259">
    <property type="entry name" value="DHFR"/>
</dbReference>
<comment type="pathway">
    <text evidence="1 7">Cofactor biosynthesis; tetrahydrofolate biosynthesis; 5,6,7,8-tetrahydrofolate from 7,8-dihydrofolate: step 1/1.</text>
</comment>
<dbReference type="AlphaFoldDB" id="A0A1F7IM89"/>
<dbReference type="Gene3D" id="3.40.430.10">
    <property type="entry name" value="Dihydrofolate Reductase, subunit A"/>
    <property type="match status" value="1"/>
</dbReference>
<dbReference type="PANTHER" id="PTHR48069:SF3">
    <property type="entry name" value="DIHYDROFOLATE REDUCTASE"/>
    <property type="match status" value="1"/>
</dbReference>
<dbReference type="GO" id="GO:0050661">
    <property type="term" value="F:NADP binding"/>
    <property type="evidence" value="ECO:0007669"/>
    <property type="project" value="InterPro"/>
</dbReference>
<dbReference type="PRINTS" id="PR00070">
    <property type="entry name" value="DHFR"/>
</dbReference>
<dbReference type="GO" id="GO:0004146">
    <property type="term" value="F:dihydrofolate reductase activity"/>
    <property type="evidence" value="ECO:0007669"/>
    <property type="project" value="UniProtKB-EC"/>
</dbReference>
<feature type="domain" description="DHFR" evidence="8">
    <location>
        <begin position="5"/>
        <end position="176"/>
    </location>
</feature>
<dbReference type="SUPFAM" id="SSF53597">
    <property type="entry name" value="Dihydrofolate reductase-like"/>
    <property type="match status" value="1"/>
</dbReference>
<dbReference type="Proteomes" id="UP000178040">
    <property type="component" value="Unassembled WGS sequence"/>
</dbReference>
<dbReference type="GO" id="GO:0046654">
    <property type="term" value="P:tetrahydrofolate biosynthetic process"/>
    <property type="evidence" value="ECO:0007669"/>
    <property type="project" value="UniProtKB-UniPathway"/>
</dbReference>
<evidence type="ECO:0000256" key="7">
    <source>
        <dbReference type="PIRNR" id="PIRNR000194"/>
    </source>
</evidence>
<dbReference type="EMBL" id="MGAI01000027">
    <property type="protein sequence ID" value="OGK44487.1"/>
    <property type="molecule type" value="Genomic_DNA"/>
</dbReference>
<keyword evidence="6 7" id="KW-0560">Oxidoreductase</keyword>
<dbReference type="Pfam" id="PF00186">
    <property type="entry name" value="DHFR_1"/>
    <property type="match status" value="1"/>
</dbReference>